<dbReference type="GO" id="GO:0016020">
    <property type="term" value="C:membrane"/>
    <property type="evidence" value="ECO:0007669"/>
    <property type="project" value="UniProtKB-SubCell"/>
</dbReference>
<dbReference type="GO" id="GO:0005739">
    <property type="term" value="C:mitochondrion"/>
    <property type="evidence" value="ECO:0007669"/>
    <property type="project" value="UniProtKB-SubCell"/>
</dbReference>
<dbReference type="InterPro" id="IPR018136">
    <property type="entry name" value="Aconitase_4Fe-4S_BS"/>
</dbReference>
<comment type="cofactor">
    <cofactor evidence="1">
        <name>[4Fe-4S] cluster</name>
        <dbReference type="ChEBI" id="CHEBI:49883"/>
    </cofactor>
</comment>
<comment type="catalytic activity">
    <reaction evidence="20">
        <text>citrate = D-threo-isocitrate</text>
        <dbReference type="Rhea" id="RHEA:10336"/>
        <dbReference type="ChEBI" id="CHEBI:15562"/>
        <dbReference type="ChEBI" id="CHEBI:16947"/>
        <dbReference type="EC" id="4.2.1.3"/>
    </reaction>
</comment>
<dbReference type="Pfam" id="PF00330">
    <property type="entry name" value="Aconitase"/>
    <property type="match status" value="1"/>
</dbReference>
<evidence type="ECO:0000256" key="6">
    <source>
        <dbReference type="ARBA" id="ARBA00008807"/>
    </source>
</evidence>
<comment type="similarity">
    <text evidence="6">Belongs to the oligopeptide OPT transporter family.</text>
</comment>
<dbReference type="GO" id="GO:0051539">
    <property type="term" value="F:4 iron, 4 sulfur cluster binding"/>
    <property type="evidence" value="ECO:0007669"/>
    <property type="project" value="InterPro"/>
</dbReference>
<proteinExistence type="inferred from homology"/>
<evidence type="ECO:0000256" key="21">
    <source>
        <dbReference type="ARBA" id="ARBA00029682"/>
    </source>
</evidence>
<evidence type="ECO:0000256" key="17">
    <source>
        <dbReference type="ARBA" id="ARBA00023128"/>
    </source>
</evidence>
<dbReference type="InterPro" id="IPR015931">
    <property type="entry name" value="Acnase/IPM_dHydase_lsu_aba_1/3"/>
</dbReference>
<keyword evidence="11 22" id="KW-0812">Transmembrane</keyword>
<dbReference type="InterPro" id="IPR036008">
    <property type="entry name" value="Aconitase_4Fe-4S_dom"/>
</dbReference>
<feature type="transmembrane region" description="Helical" evidence="22">
    <location>
        <begin position="1043"/>
        <end position="1060"/>
    </location>
</feature>
<dbReference type="SUPFAM" id="SSF52016">
    <property type="entry name" value="LeuD/IlvD-like"/>
    <property type="match status" value="1"/>
</dbReference>
<name>A0A4V4LMM1_AURPU</name>
<keyword evidence="14 22" id="KW-1133">Transmembrane helix</keyword>
<evidence type="ECO:0000256" key="2">
    <source>
        <dbReference type="ARBA" id="ARBA00004141"/>
    </source>
</evidence>
<dbReference type="Gene3D" id="3.20.19.10">
    <property type="entry name" value="Aconitase, domain 4"/>
    <property type="match status" value="1"/>
</dbReference>
<evidence type="ECO:0000256" key="14">
    <source>
        <dbReference type="ARBA" id="ARBA00022989"/>
    </source>
</evidence>
<dbReference type="InterPro" id="IPR000573">
    <property type="entry name" value="AconitaseA/IPMdHydase_ssu_swvl"/>
</dbReference>
<dbReference type="GO" id="GO:0005829">
    <property type="term" value="C:cytosol"/>
    <property type="evidence" value="ECO:0007669"/>
    <property type="project" value="TreeGrafter"/>
</dbReference>
<keyword evidence="13" id="KW-0809">Transit peptide</keyword>
<keyword evidence="18 22" id="KW-0472">Membrane</keyword>
<dbReference type="Proteomes" id="UP000304947">
    <property type="component" value="Unassembled WGS sequence"/>
</dbReference>
<dbReference type="FunFam" id="3.30.499.10:FF:000004">
    <property type="entry name" value="Aconitate hydratase, mitochondrial"/>
    <property type="match status" value="1"/>
</dbReference>
<dbReference type="InterPro" id="IPR015928">
    <property type="entry name" value="Aconitase/3IPM_dehydase_swvl"/>
</dbReference>
<accession>A0A4V4LMM1</accession>
<dbReference type="Gene3D" id="3.30.499.10">
    <property type="entry name" value="Aconitase, domain 3"/>
    <property type="match status" value="2"/>
</dbReference>
<evidence type="ECO:0000256" key="8">
    <source>
        <dbReference type="ARBA" id="ARBA00015940"/>
    </source>
</evidence>
<evidence type="ECO:0000256" key="1">
    <source>
        <dbReference type="ARBA" id="ARBA00001966"/>
    </source>
</evidence>
<dbReference type="NCBIfam" id="NF005558">
    <property type="entry name" value="PRK07229.1"/>
    <property type="match status" value="1"/>
</dbReference>
<evidence type="ECO:0000256" key="22">
    <source>
        <dbReference type="SAM" id="Phobius"/>
    </source>
</evidence>
<dbReference type="EC" id="4.2.1.3" evidence="7"/>
<feature type="transmembrane region" description="Helical" evidence="22">
    <location>
        <begin position="1117"/>
        <end position="1140"/>
    </location>
</feature>
<evidence type="ECO:0000313" key="25">
    <source>
        <dbReference type="EMBL" id="TIA67333.1"/>
    </source>
</evidence>
<protein>
    <recommendedName>
        <fullName evidence="8">Aconitate hydratase, mitochondrial</fullName>
        <ecNumber evidence="7">4.2.1.3</ecNumber>
    </recommendedName>
    <alternativeName>
        <fullName evidence="21">Citrate hydro-lyase</fullName>
    </alternativeName>
</protein>
<dbReference type="GO" id="GO:0046872">
    <property type="term" value="F:metal ion binding"/>
    <property type="evidence" value="ECO:0007669"/>
    <property type="project" value="UniProtKB-KW"/>
</dbReference>
<evidence type="ECO:0000259" key="23">
    <source>
        <dbReference type="Pfam" id="PF00330"/>
    </source>
</evidence>
<evidence type="ECO:0000259" key="24">
    <source>
        <dbReference type="Pfam" id="PF00694"/>
    </source>
</evidence>
<evidence type="ECO:0000256" key="20">
    <source>
        <dbReference type="ARBA" id="ARBA00023501"/>
    </source>
</evidence>
<dbReference type="PANTHER" id="PTHR43160:SF3">
    <property type="entry name" value="ACONITATE HYDRATASE, MITOCHONDRIAL"/>
    <property type="match status" value="1"/>
</dbReference>
<keyword evidence="17" id="KW-0496">Mitochondrion</keyword>
<evidence type="ECO:0000256" key="5">
    <source>
        <dbReference type="ARBA" id="ARBA00007185"/>
    </source>
</evidence>
<dbReference type="AlphaFoldDB" id="A0A4V4LMM1"/>
<dbReference type="PROSITE" id="PS01244">
    <property type="entry name" value="ACONITASE_2"/>
    <property type="match status" value="1"/>
</dbReference>
<keyword evidence="9" id="KW-0813">Transport</keyword>
<keyword evidence="19" id="KW-0456">Lyase</keyword>
<feature type="transmembrane region" description="Helical" evidence="22">
    <location>
        <begin position="979"/>
        <end position="1000"/>
    </location>
</feature>
<comment type="subcellular location">
    <subcellularLocation>
        <location evidence="2">Membrane</location>
        <topology evidence="2">Multi-pass membrane protein</topology>
    </subcellularLocation>
    <subcellularLocation>
        <location evidence="3">Mitochondrion</location>
    </subcellularLocation>
</comment>
<comment type="similarity">
    <text evidence="5">Belongs to the aconitase/IPM isomerase family.</text>
</comment>
<evidence type="ECO:0000256" key="4">
    <source>
        <dbReference type="ARBA" id="ARBA00004717"/>
    </source>
</evidence>
<evidence type="ECO:0000256" key="3">
    <source>
        <dbReference type="ARBA" id="ARBA00004173"/>
    </source>
</evidence>
<feature type="transmembrane region" description="Helical" evidence="22">
    <location>
        <begin position="888"/>
        <end position="910"/>
    </location>
</feature>
<organism evidence="25 26">
    <name type="scientific">Aureobasidium pullulans</name>
    <name type="common">Black yeast</name>
    <name type="synonym">Pullularia pullulans</name>
    <dbReference type="NCBI Taxonomy" id="5580"/>
    <lineage>
        <taxon>Eukaryota</taxon>
        <taxon>Fungi</taxon>
        <taxon>Dikarya</taxon>
        <taxon>Ascomycota</taxon>
        <taxon>Pezizomycotina</taxon>
        <taxon>Dothideomycetes</taxon>
        <taxon>Dothideomycetidae</taxon>
        <taxon>Dothideales</taxon>
        <taxon>Saccotheciaceae</taxon>
        <taxon>Aureobasidium</taxon>
    </lineage>
</organism>
<evidence type="ECO:0000256" key="10">
    <source>
        <dbReference type="ARBA" id="ARBA00022532"/>
    </source>
</evidence>
<dbReference type="FunFam" id="3.20.19.10:FF:000002">
    <property type="entry name" value="Aconitate hydratase, mitochondrial"/>
    <property type="match status" value="1"/>
</dbReference>
<evidence type="ECO:0000256" key="18">
    <source>
        <dbReference type="ARBA" id="ARBA00023136"/>
    </source>
</evidence>
<feature type="transmembrane region" description="Helical" evidence="22">
    <location>
        <begin position="790"/>
        <end position="812"/>
    </location>
</feature>
<evidence type="ECO:0000256" key="9">
    <source>
        <dbReference type="ARBA" id="ARBA00022448"/>
    </source>
</evidence>
<evidence type="ECO:0000256" key="15">
    <source>
        <dbReference type="ARBA" id="ARBA00023004"/>
    </source>
</evidence>
<dbReference type="PRINTS" id="PR00415">
    <property type="entry name" value="ACONITASE"/>
</dbReference>
<evidence type="ECO:0000313" key="26">
    <source>
        <dbReference type="Proteomes" id="UP000304947"/>
    </source>
</evidence>
<evidence type="ECO:0000256" key="7">
    <source>
        <dbReference type="ARBA" id="ARBA00012926"/>
    </source>
</evidence>
<feature type="transmembrane region" description="Helical" evidence="22">
    <location>
        <begin position="1081"/>
        <end position="1105"/>
    </location>
</feature>
<dbReference type="InterPro" id="IPR050926">
    <property type="entry name" value="Aconitase/IPM_isomerase"/>
</dbReference>
<feature type="transmembrane region" description="Helical" evidence="22">
    <location>
        <begin position="860"/>
        <end position="882"/>
    </location>
</feature>
<keyword evidence="16" id="KW-0411">Iron-sulfur</keyword>
<dbReference type="InterPro" id="IPR006248">
    <property type="entry name" value="Aconitase_mito-like"/>
</dbReference>
<evidence type="ECO:0000256" key="19">
    <source>
        <dbReference type="ARBA" id="ARBA00023239"/>
    </source>
</evidence>
<keyword evidence="10" id="KW-0816">Tricarboxylic acid cycle</keyword>
<dbReference type="PROSITE" id="PS00450">
    <property type="entry name" value="ACONITASE_1"/>
    <property type="match status" value="1"/>
</dbReference>
<reference evidence="25 26" key="1">
    <citation type="submission" date="2018-10" db="EMBL/GenBank/DDBJ databases">
        <title>Fifty Aureobasidium pullulans genomes reveal a recombining polyextremotolerant generalist.</title>
        <authorList>
            <person name="Gostincar C."/>
            <person name="Turk M."/>
            <person name="Zajc J."/>
            <person name="Gunde-Cimerman N."/>
        </authorList>
    </citation>
    <scope>NUCLEOTIDE SEQUENCE [LARGE SCALE GENOMIC DNA]</scope>
    <source>
        <strain evidence="25 26">EXF-3380</strain>
    </source>
</reference>
<dbReference type="InterPro" id="IPR015932">
    <property type="entry name" value="Aconitase_dom2"/>
</dbReference>
<evidence type="ECO:0000256" key="11">
    <source>
        <dbReference type="ARBA" id="ARBA00022692"/>
    </source>
</evidence>
<dbReference type="EMBL" id="QZBU01000401">
    <property type="protein sequence ID" value="TIA67333.1"/>
    <property type="molecule type" value="Genomic_DNA"/>
</dbReference>
<comment type="caution">
    <text evidence="25">The sequence shown here is derived from an EMBL/GenBank/DDBJ whole genome shotgun (WGS) entry which is preliminary data.</text>
</comment>
<dbReference type="GO" id="GO:0035673">
    <property type="term" value="F:oligopeptide transmembrane transporter activity"/>
    <property type="evidence" value="ECO:0007669"/>
    <property type="project" value="InterPro"/>
</dbReference>
<dbReference type="Pfam" id="PF00694">
    <property type="entry name" value="Aconitase_C"/>
    <property type="match status" value="1"/>
</dbReference>
<evidence type="ECO:0000256" key="16">
    <source>
        <dbReference type="ARBA" id="ARBA00023014"/>
    </source>
</evidence>
<dbReference type="PANTHER" id="PTHR43160">
    <property type="entry name" value="ACONITATE HYDRATASE B"/>
    <property type="match status" value="1"/>
</dbReference>
<gene>
    <name evidence="25" type="ORF">D6C83_01999</name>
</gene>
<dbReference type="FunFam" id="3.30.499.10:FF:000003">
    <property type="entry name" value="Aconitate hydratase, mitochondrial"/>
    <property type="match status" value="1"/>
</dbReference>
<comment type="pathway">
    <text evidence="4">Carbohydrate metabolism; tricarboxylic acid cycle; isocitrate from oxaloacetate: step 2/2.</text>
</comment>
<dbReference type="Pfam" id="PF03169">
    <property type="entry name" value="OPT"/>
    <property type="match status" value="1"/>
</dbReference>
<dbReference type="InterPro" id="IPR004813">
    <property type="entry name" value="OPT"/>
</dbReference>
<dbReference type="InterPro" id="IPR001030">
    <property type="entry name" value="Acoase/IPM_deHydtase_lsu_aba"/>
</dbReference>
<dbReference type="GO" id="GO:0006099">
    <property type="term" value="P:tricarboxylic acid cycle"/>
    <property type="evidence" value="ECO:0007669"/>
    <property type="project" value="UniProtKB-KW"/>
</dbReference>
<sequence>MQSARLAARKLLGRRAFATVGDSPLTKKVEMTNWETGNYINYAKMSENLSIVRQRMNNRPLTYAEKILYSHLDNPHEQEIERGVSYLKLRPDRVACQDATAQMAILQFMSAGMPSVATPSTVHCDHLIEAQIGGEKDLARAQDINKEVYDFLSTACAKYNIGFWRPGSGIIHQIILENYAFPGGLMIGTDSHTPNAGGLGMAAIGVGGADAVDVMANLPWELKAPKVIGVKLTGELSGWASPKDIILKVAGILTVKGGTGAIIEYHGPGVDSISATGMATICNMGAEIGATTSLFPFNDRMYDYLNATKRKQIGDFSRTYAKELKEDQGAEYDQLIEINLSELEPHINGPFTPDLATPISQFKEAVKANGWPEEMKVGLIGSCTNSSYEDMSRAASIARDALDHGIKAKALFTVTPGSEQIRATIERDGQLQTFEEFGGMVLANACGPCIGQWDRRDVKKGEANSIVSSYNRNFTSRNDANPATHAFVTSPDLVVAMTIAGTLNFNPLTDSLKDKDGNEFKLKAPTGDGLPANGYDPGMDTYQAPPKDRSQVNVAVSPTSDRLQILEPFNAWDGKDATDLPILIKAQGKTTTDHISMAGPWLKYRGHLDNISNNMLIGAINSANGEANNIENYTNGEFGTVPGVARDYKAKGIRWVVVGDWNYGEGSSREHAALEPRHLGGLAIIVRSFARIHETNLKKQGMLPLTFSEPADYDKLNPDDKVDLLCTELAVGKPMTMKVHPKNGESYEIKLSHTFNEGQIEWFKNGSALNTMANYYLQNHEPDTNIRPGVLAMIVISFTELFLQYKVFFIMFKAMGRGAAKGFNAMTAKAGMSGATINVKDQEEKDVIYDSAEDHELVKIWMWGPILILSIIACCIVLGVQYDMPVGMSLLSVFLAFFFAILAVQCAGVTDVTPLTAASKASQLVLGGATKGEHWMTEHAQRLNLIGGSLASIGAGQASDLVGDFRVGYLLRTSPFQQWVAQGLGTIVACVLAPAMFMLFSKAYPCIIDVEAETCPFAAPSVGAWRAVAVAVTDPVFPVPKTSGYFAIAFAIFGGVMVVIRHYAYTGKWEKYKAYHPNVMCIALAFVLNATIYGSAMVIGAVPAYFWAKRNPKNFDIYGFAVAGGLIAGEGIGGVINAVFQIAGIAGPSRADPG</sequence>
<dbReference type="Gene3D" id="3.40.1060.10">
    <property type="entry name" value="Aconitase, Domain 2"/>
    <property type="match status" value="1"/>
</dbReference>
<evidence type="ECO:0000256" key="12">
    <source>
        <dbReference type="ARBA" id="ARBA00022723"/>
    </source>
</evidence>
<keyword evidence="15" id="KW-0408">Iron</keyword>
<dbReference type="GO" id="GO:0003994">
    <property type="term" value="F:aconitate hydratase activity"/>
    <property type="evidence" value="ECO:0007669"/>
    <property type="project" value="UniProtKB-EC"/>
</dbReference>
<evidence type="ECO:0000256" key="13">
    <source>
        <dbReference type="ARBA" id="ARBA00022946"/>
    </source>
</evidence>
<dbReference type="SUPFAM" id="SSF53732">
    <property type="entry name" value="Aconitase iron-sulfur domain"/>
    <property type="match status" value="1"/>
</dbReference>
<dbReference type="CDD" id="cd01584">
    <property type="entry name" value="AcnA_Mitochondrial"/>
    <property type="match status" value="1"/>
</dbReference>
<feature type="domain" description="Aconitase/3-isopropylmalate dehydratase large subunit alpha/beta/alpha" evidence="23">
    <location>
        <begin position="65"/>
        <end position="501"/>
    </location>
</feature>
<dbReference type="NCBIfam" id="TIGR01340">
    <property type="entry name" value="aconitase_mito"/>
    <property type="match status" value="1"/>
</dbReference>
<keyword evidence="12" id="KW-0479">Metal-binding</keyword>
<dbReference type="FunFam" id="3.40.1060.10:FF:000001">
    <property type="entry name" value="Aconitate hydratase, mitochondrial"/>
    <property type="match status" value="1"/>
</dbReference>
<feature type="domain" description="Aconitase A/isopropylmalate dehydratase small subunit swivel" evidence="24">
    <location>
        <begin position="581"/>
        <end position="709"/>
    </location>
</feature>